<dbReference type="Pfam" id="PF17035">
    <property type="entry name" value="BET"/>
    <property type="match status" value="1"/>
</dbReference>
<feature type="domain" description="NET" evidence="3">
    <location>
        <begin position="164"/>
        <end position="247"/>
    </location>
</feature>
<evidence type="ECO:0000313" key="5">
    <source>
        <dbReference type="Proteomes" id="UP000030689"/>
    </source>
</evidence>
<organism evidence="4 5">
    <name type="scientific">Eutrema salsugineum</name>
    <name type="common">Saltwater cress</name>
    <name type="synonym">Sisymbrium salsugineum</name>
    <dbReference type="NCBI Taxonomy" id="72664"/>
    <lineage>
        <taxon>Eukaryota</taxon>
        <taxon>Viridiplantae</taxon>
        <taxon>Streptophyta</taxon>
        <taxon>Embryophyta</taxon>
        <taxon>Tracheophyta</taxon>
        <taxon>Spermatophyta</taxon>
        <taxon>Magnoliopsida</taxon>
        <taxon>eudicotyledons</taxon>
        <taxon>Gunneridae</taxon>
        <taxon>Pentapetalae</taxon>
        <taxon>rosids</taxon>
        <taxon>malvids</taxon>
        <taxon>Brassicales</taxon>
        <taxon>Brassicaceae</taxon>
        <taxon>Eutremeae</taxon>
        <taxon>Eutrema</taxon>
    </lineage>
</organism>
<dbReference type="AlphaFoldDB" id="V4K5A8"/>
<dbReference type="PANTHER" id="PTHR45926">
    <property type="entry name" value="OSJNBA0053K19.4 PROTEIN"/>
    <property type="match status" value="1"/>
</dbReference>
<sequence length="247" mass="27852">MPKRLAEAPPSSETLRVRHADSFGSYRSQVAEFLSQEERISLHDLQATVRHSNTAIGAGMSNLNKEKLNVLLRQCVKNLTPEIDEMQQRVCRMHLISQMANNCASSSPSILQSIVVPDESGGATEDDIQNLVSDLDLVKRLMSQDSHALLSELENMQQELENLLDDVVATCRPMTHGEKRDLQKSIKELPEGNLHRIAEIVANHCIRSGKEFFDEVIVNLEQSQDNIMLWRLHFYVGAVKNARKLGR</sequence>
<keyword evidence="5" id="KW-1185">Reference proteome</keyword>
<dbReference type="Proteomes" id="UP000030689">
    <property type="component" value="Unassembled WGS sequence"/>
</dbReference>
<gene>
    <name evidence="4" type="ORF">EUTSA_v10004828mg</name>
</gene>
<evidence type="ECO:0000256" key="1">
    <source>
        <dbReference type="ARBA" id="ARBA00023015"/>
    </source>
</evidence>
<evidence type="ECO:0000259" key="3">
    <source>
        <dbReference type="PROSITE" id="PS51525"/>
    </source>
</evidence>
<dbReference type="eggNOG" id="ENOG502RUXN">
    <property type="taxonomic scope" value="Eukaryota"/>
</dbReference>
<protein>
    <recommendedName>
        <fullName evidence="3">NET domain-containing protein</fullName>
    </recommendedName>
</protein>
<dbReference type="STRING" id="72664.V4K5A8"/>
<dbReference type="OMA" id="RISHHDQ"/>
<evidence type="ECO:0000313" key="4">
    <source>
        <dbReference type="EMBL" id="ESQ32730.1"/>
    </source>
</evidence>
<keyword evidence="1" id="KW-0805">Transcription regulation</keyword>
<dbReference type="InterPro" id="IPR038336">
    <property type="entry name" value="NET_sf"/>
</dbReference>
<dbReference type="Gramene" id="ESQ32730">
    <property type="protein sequence ID" value="ESQ32730"/>
    <property type="gene ID" value="EUTSA_v10004828mg"/>
</dbReference>
<dbReference type="Gene3D" id="1.20.1270.220">
    <property type="match status" value="1"/>
</dbReference>
<evidence type="ECO:0000256" key="2">
    <source>
        <dbReference type="ARBA" id="ARBA00023163"/>
    </source>
</evidence>
<proteinExistence type="predicted"/>
<reference evidence="4 5" key="1">
    <citation type="journal article" date="2013" name="Front. Plant Sci.">
        <title>The Reference Genome of the Halophytic Plant Eutrema salsugineum.</title>
        <authorList>
            <person name="Yang R."/>
            <person name="Jarvis D.E."/>
            <person name="Chen H."/>
            <person name="Beilstein M.A."/>
            <person name="Grimwood J."/>
            <person name="Jenkins J."/>
            <person name="Shu S."/>
            <person name="Prochnik S."/>
            <person name="Xin M."/>
            <person name="Ma C."/>
            <person name="Schmutz J."/>
            <person name="Wing R.A."/>
            <person name="Mitchell-Olds T."/>
            <person name="Schumaker K.S."/>
            <person name="Wang X."/>
        </authorList>
    </citation>
    <scope>NUCLEOTIDE SEQUENCE [LARGE SCALE GENOMIC DNA]</scope>
</reference>
<dbReference type="EMBL" id="KI517748">
    <property type="protein sequence ID" value="ESQ32730.1"/>
    <property type="molecule type" value="Genomic_DNA"/>
</dbReference>
<accession>V4K5A8</accession>
<dbReference type="InterPro" id="IPR027353">
    <property type="entry name" value="NET_dom"/>
</dbReference>
<dbReference type="PROSITE" id="PS51525">
    <property type="entry name" value="NET"/>
    <property type="match status" value="1"/>
</dbReference>
<dbReference type="OrthoDB" id="21449at2759"/>
<keyword evidence="2" id="KW-0804">Transcription</keyword>
<name>V4K5A8_EUTSA</name>